<dbReference type="Proteomes" id="UP001153678">
    <property type="component" value="Unassembled WGS sequence"/>
</dbReference>
<sequence length="163" mass="19220">MQYHNRTDTKALVYTHKREERYLARVSSNSNIYLWICKKGHQWKPRQRRACKEYKAKLEEENYHLRSELQIKINTNCQNKKRLENTSEEEIAEQNSKISSLKSNSISDFLAKLRLYLQNQGVDPADNARGLPTGREIAIGYLRGCIRGRALEWFDEEITTKQN</sequence>
<organism evidence="1 2">
    <name type="scientific">Funneliformis geosporum</name>
    <dbReference type="NCBI Taxonomy" id="1117311"/>
    <lineage>
        <taxon>Eukaryota</taxon>
        <taxon>Fungi</taxon>
        <taxon>Fungi incertae sedis</taxon>
        <taxon>Mucoromycota</taxon>
        <taxon>Glomeromycotina</taxon>
        <taxon>Glomeromycetes</taxon>
        <taxon>Glomerales</taxon>
        <taxon>Glomeraceae</taxon>
        <taxon>Funneliformis</taxon>
    </lineage>
</organism>
<gene>
    <name evidence="1" type="ORF">FWILDA_LOCUS12528</name>
</gene>
<proteinExistence type="predicted"/>
<protein>
    <submittedName>
        <fullName evidence="1">18006_t:CDS:1</fullName>
    </submittedName>
</protein>
<evidence type="ECO:0000313" key="2">
    <source>
        <dbReference type="Proteomes" id="UP001153678"/>
    </source>
</evidence>
<comment type="caution">
    <text evidence="1">The sequence shown here is derived from an EMBL/GenBank/DDBJ whole genome shotgun (WGS) entry which is preliminary data.</text>
</comment>
<evidence type="ECO:0000313" key="1">
    <source>
        <dbReference type="EMBL" id="CAI2186344.1"/>
    </source>
</evidence>
<name>A0A9W4WTS0_9GLOM</name>
<dbReference type="EMBL" id="CAMKVN010004097">
    <property type="protein sequence ID" value="CAI2186344.1"/>
    <property type="molecule type" value="Genomic_DNA"/>
</dbReference>
<reference evidence="1" key="1">
    <citation type="submission" date="2022-08" db="EMBL/GenBank/DDBJ databases">
        <authorList>
            <person name="Kallberg Y."/>
            <person name="Tangrot J."/>
            <person name="Rosling A."/>
        </authorList>
    </citation>
    <scope>NUCLEOTIDE SEQUENCE</scope>
    <source>
        <strain evidence="1">Wild A</strain>
    </source>
</reference>
<dbReference type="OrthoDB" id="2310771at2759"/>
<dbReference type="AlphaFoldDB" id="A0A9W4WTS0"/>
<accession>A0A9W4WTS0</accession>
<keyword evidence="2" id="KW-1185">Reference proteome</keyword>